<dbReference type="InterPro" id="IPR047650">
    <property type="entry name" value="Transpos_IS110"/>
</dbReference>
<dbReference type="InterPro" id="IPR002525">
    <property type="entry name" value="Transp_IS110-like_N"/>
</dbReference>
<dbReference type="HOGENOM" id="CLU_036902_3_1_5"/>
<dbReference type="RefSeq" id="WP_011930529.1">
    <property type="nucleotide sequence ID" value="NC_009467.1"/>
</dbReference>
<geneLocation type="plasmid" evidence="3 4">
    <name>pACRY01</name>
</geneLocation>
<dbReference type="PANTHER" id="PTHR33055">
    <property type="entry name" value="TRANSPOSASE FOR INSERTION SEQUENCE ELEMENT IS1111A"/>
    <property type="match status" value="1"/>
</dbReference>
<dbReference type="GO" id="GO:0003677">
    <property type="term" value="F:DNA binding"/>
    <property type="evidence" value="ECO:0007669"/>
    <property type="project" value="InterPro"/>
</dbReference>
<dbReference type="PANTHER" id="PTHR33055:SF3">
    <property type="entry name" value="PUTATIVE TRANSPOSASE FOR IS117-RELATED"/>
    <property type="match status" value="1"/>
</dbReference>
<protein>
    <submittedName>
        <fullName evidence="3">Transposase IS116/IS110/IS902 family protein</fullName>
    </submittedName>
</protein>
<dbReference type="Pfam" id="PF02371">
    <property type="entry name" value="Transposase_20"/>
    <property type="match status" value="1"/>
</dbReference>
<keyword evidence="4" id="KW-1185">Reference proteome</keyword>
<dbReference type="AlphaFoldDB" id="A5FT61"/>
<proteinExistence type="predicted"/>
<dbReference type="GO" id="GO:0006313">
    <property type="term" value="P:DNA transposition"/>
    <property type="evidence" value="ECO:0007669"/>
    <property type="project" value="InterPro"/>
</dbReference>
<feature type="domain" description="Transposase IS110-like N-terminal" evidence="1">
    <location>
        <begin position="7"/>
        <end position="148"/>
    </location>
</feature>
<dbReference type="InterPro" id="IPR003346">
    <property type="entry name" value="Transposase_20"/>
</dbReference>
<dbReference type="Pfam" id="PF01548">
    <property type="entry name" value="DEDD_Tnp_IS110"/>
    <property type="match status" value="1"/>
</dbReference>
<evidence type="ECO:0000259" key="2">
    <source>
        <dbReference type="Pfam" id="PF02371"/>
    </source>
</evidence>
<name>A5FT61_ACICJ</name>
<dbReference type="EMBL" id="CP000689">
    <property type="protein sequence ID" value="ABQ28793.1"/>
    <property type="molecule type" value="Genomic_DNA"/>
</dbReference>
<keyword evidence="3" id="KW-0614">Plasmid</keyword>
<evidence type="ECO:0000313" key="3">
    <source>
        <dbReference type="EMBL" id="ABQ28793.1"/>
    </source>
</evidence>
<feature type="domain" description="Transposase IS116/IS110/IS902 C-terminal" evidence="2">
    <location>
        <begin position="218"/>
        <end position="295"/>
    </location>
</feature>
<evidence type="ECO:0000313" key="4">
    <source>
        <dbReference type="Proteomes" id="UP000000245"/>
    </source>
</evidence>
<dbReference type="Proteomes" id="UP000000245">
    <property type="component" value="Plasmid pACRY01"/>
</dbReference>
<sequence length="348" mass="38521">MAEVTTIGLDIAKHVFQAHGVDADGHKVFSRRLTRAKVLEFFSAQPRSLVALEACGGAHHWVRELAKLGHDVRLIPPAYVKPFVKRNQKNDANDAEAISEAAQRPNMRFVAVKSEEQQASALVFRTRDLLVRQRTQLINAIRGHMAEYGWVAPKGRMWMASLREVIDSDNSLPVAARDMLRVMLVMLDGLDGLDGLDFQIADLDKEIARRAREDEDVRRLMTIPGIGPIAATAICALAPPAETFARGRDFAAWVGLTPLQKSTGGKPRQRRTTKMGERTLRRLLIIGASTLIRHASKKGPTEGGWLASMLTRKPRMLVTVAQANKTARIVWAVLTKKEDYRASVAAAV</sequence>
<organism evidence="3 4">
    <name type="scientific">Acidiphilium cryptum (strain JF-5)</name>
    <dbReference type="NCBI Taxonomy" id="349163"/>
    <lineage>
        <taxon>Bacteria</taxon>
        <taxon>Pseudomonadati</taxon>
        <taxon>Pseudomonadota</taxon>
        <taxon>Alphaproteobacteria</taxon>
        <taxon>Acetobacterales</taxon>
        <taxon>Acidocellaceae</taxon>
        <taxon>Acidiphilium</taxon>
    </lineage>
</organism>
<dbReference type="GO" id="GO:0004803">
    <property type="term" value="F:transposase activity"/>
    <property type="evidence" value="ECO:0007669"/>
    <property type="project" value="InterPro"/>
</dbReference>
<dbReference type="NCBIfam" id="NF033542">
    <property type="entry name" value="transpos_IS110"/>
    <property type="match status" value="1"/>
</dbReference>
<gene>
    <name evidence="3" type="ordered locus">Acry_3170</name>
</gene>
<accession>A5FT61</accession>
<reference evidence="3 4" key="1">
    <citation type="submission" date="2007-05" db="EMBL/GenBank/DDBJ databases">
        <title>Complete sequence of plasmid1 pACRY01 of Acidiphilium cryptum JF-5.</title>
        <authorList>
            <consortium name="US DOE Joint Genome Institute"/>
            <person name="Copeland A."/>
            <person name="Lucas S."/>
            <person name="Lapidus A."/>
            <person name="Barry K."/>
            <person name="Detter J.C."/>
            <person name="Glavina del Rio T."/>
            <person name="Hammon N."/>
            <person name="Israni S."/>
            <person name="Dalin E."/>
            <person name="Tice H."/>
            <person name="Pitluck S."/>
            <person name="Sims D."/>
            <person name="Brettin T."/>
            <person name="Bruce D."/>
            <person name="Han C."/>
            <person name="Schmutz J."/>
            <person name="Larimer F."/>
            <person name="Land M."/>
            <person name="Hauser L."/>
            <person name="Kyrpides N."/>
            <person name="Kim E."/>
            <person name="Magnuson T."/>
            <person name="Richardson P."/>
        </authorList>
    </citation>
    <scope>NUCLEOTIDE SEQUENCE [LARGE SCALE GENOMIC DNA]</scope>
    <source>
        <strain evidence="4">JF-5</strain>
        <plasmid evidence="4">Plasmid pACRY01</plasmid>
    </source>
</reference>
<evidence type="ECO:0000259" key="1">
    <source>
        <dbReference type="Pfam" id="PF01548"/>
    </source>
</evidence>
<dbReference type="KEGG" id="acr:Acry_3170"/>